<dbReference type="Proteomes" id="UP000554837">
    <property type="component" value="Unassembled WGS sequence"/>
</dbReference>
<dbReference type="PANTHER" id="PTHR30292:SF0">
    <property type="entry name" value="5-OXOPROLINASE SUBUNIT A"/>
    <property type="match status" value="1"/>
</dbReference>
<dbReference type="Pfam" id="PF03746">
    <property type="entry name" value="LamB_YcsF"/>
    <property type="match status" value="1"/>
</dbReference>
<dbReference type="GO" id="GO:0005975">
    <property type="term" value="P:carbohydrate metabolic process"/>
    <property type="evidence" value="ECO:0007669"/>
    <property type="project" value="InterPro"/>
</dbReference>
<dbReference type="Gene3D" id="3.20.20.370">
    <property type="entry name" value="Glycoside hydrolase/deacetylase"/>
    <property type="match status" value="1"/>
</dbReference>
<reference evidence="1 2" key="1">
    <citation type="submission" date="2020-08" db="EMBL/GenBank/DDBJ databases">
        <title>Genomic Encyclopedia of Type Strains, Phase IV (KMG-IV): sequencing the most valuable type-strain genomes for metagenomic binning, comparative biology and taxonomic classification.</title>
        <authorList>
            <person name="Goeker M."/>
        </authorList>
    </citation>
    <scope>NUCLEOTIDE SEQUENCE [LARGE SCALE GENOMIC DNA]</scope>
    <source>
        <strain evidence="1 2">DSM 23958</strain>
    </source>
</reference>
<keyword evidence="2" id="KW-1185">Reference proteome</keyword>
<dbReference type="CDD" id="cd10801">
    <property type="entry name" value="LamB_YcsF_like_1"/>
    <property type="match status" value="1"/>
</dbReference>
<dbReference type="InterPro" id="IPR011330">
    <property type="entry name" value="Glyco_hydro/deAcase_b/a-brl"/>
</dbReference>
<comment type="caution">
    <text evidence="1">The sequence shown here is derived from an EMBL/GenBank/DDBJ whole genome shotgun (WGS) entry which is preliminary data.</text>
</comment>
<evidence type="ECO:0000313" key="1">
    <source>
        <dbReference type="EMBL" id="MBB5204588.1"/>
    </source>
</evidence>
<name>A0A840S535_9BURK</name>
<dbReference type="PANTHER" id="PTHR30292">
    <property type="entry name" value="UNCHARACTERIZED PROTEIN YBGL-RELATED"/>
    <property type="match status" value="1"/>
</dbReference>
<organism evidence="1 2">
    <name type="scientific">Inhella inkyongensis</name>
    <dbReference type="NCBI Taxonomy" id="392593"/>
    <lineage>
        <taxon>Bacteria</taxon>
        <taxon>Pseudomonadati</taxon>
        <taxon>Pseudomonadota</taxon>
        <taxon>Betaproteobacteria</taxon>
        <taxon>Burkholderiales</taxon>
        <taxon>Sphaerotilaceae</taxon>
        <taxon>Inhella</taxon>
    </lineage>
</organism>
<protein>
    <submittedName>
        <fullName evidence="1">UPF0271 protein</fullName>
    </submittedName>
</protein>
<dbReference type="NCBIfam" id="NF003814">
    <property type="entry name" value="PRK05406.1-3"/>
    <property type="match status" value="1"/>
</dbReference>
<sequence length="236" mass="24388">MAMQIELNADVGEGGAADAELLALVHRANIACGWHAGDGATQRAALAACRTYGVRAGAHPSFPDRAGFGRREMARAPADVEADLIVQIAGLQALAAQMGLRIEHVKPHGALYNQAAREPELADAVARAVRHCGADLLLVGLAGSELLRAAQRHGLRSQAEAFADRAYLPHGSLAPRTRPGALLHGPQAVAQGLALARGEPIATLDGSLLTVQAQTLCVHGDDAGALDLARALKAAL</sequence>
<proteinExistence type="predicted"/>
<gene>
    <name evidence="1" type="ORF">HNQ51_001902</name>
</gene>
<evidence type="ECO:0000313" key="2">
    <source>
        <dbReference type="Proteomes" id="UP000554837"/>
    </source>
</evidence>
<accession>A0A840S535</accession>
<dbReference type="SUPFAM" id="SSF88713">
    <property type="entry name" value="Glycoside hydrolase/deacetylase"/>
    <property type="match status" value="1"/>
</dbReference>
<dbReference type="InterPro" id="IPR005501">
    <property type="entry name" value="LamB/YcsF/PxpA-like"/>
</dbReference>
<dbReference type="AlphaFoldDB" id="A0A840S535"/>
<dbReference type="EMBL" id="JACHHO010000002">
    <property type="protein sequence ID" value="MBB5204588.1"/>
    <property type="molecule type" value="Genomic_DNA"/>
</dbReference>